<evidence type="ECO:0000256" key="3">
    <source>
        <dbReference type="HAMAP-Rule" id="MF_02225"/>
    </source>
</evidence>
<comment type="similarity">
    <text evidence="3 4">In the C-terminal section; belongs to the PPC synthetase family.</text>
</comment>
<dbReference type="HAMAP" id="MF_02225">
    <property type="entry name" value="CoaBC"/>
    <property type="match status" value="1"/>
</dbReference>
<dbReference type="AlphaFoldDB" id="A0A318Y2P0"/>
<dbReference type="GO" id="GO:0004632">
    <property type="term" value="F:phosphopantothenate--cysteine ligase activity"/>
    <property type="evidence" value="ECO:0007669"/>
    <property type="project" value="UniProtKB-UniRule"/>
</dbReference>
<dbReference type="GO" id="GO:0010181">
    <property type="term" value="F:FMN binding"/>
    <property type="evidence" value="ECO:0007669"/>
    <property type="project" value="UniProtKB-UniRule"/>
</dbReference>
<dbReference type="OrthoDB" id="9802554at2"/>
<keyword evidence="3" id="KW-0511">Multifunctional enzyme</keyword>
<evidence type="ECO:0000256" key="4">
    <source>
        <dbReference type="RuleBase" id="RU364078"/>
    </source>
</evidence>
<dbReference type="GO" id="GO:0071513">
    <property type="term" value="C:phosphopantothenoylcysteine decarboxylase complex"/>
    <property type="evidence" value="ECO:0007669"/>
    <property type="project" value="TreeGrafter"/>
</dbReference>
<name>A0A318Y2P0_9FIRM</name>
<keyword evidence="3" id="KW-0479">Metal-binding</keyword>
<dbReference type="InterPro" id="IPR007085">
    <property type="entry name" value="DNA/pantothenate-metab_flavo_C"/>
</dbReference>
<organism evidence="7 8">
    <name type="scientific">Ruminiclostridium sufflavum DSM 19573</name>
    <dbReference type="NCBI Taxonomy" id="1121337"/>
    <lineage>
        <taxon>Bacteria</taxon>
        <taxon>Bacillati</taxon>
        <taxon>Bacillota</taxon>
        <taxon>Clostridia</taxon>
        <taxon>Eubacteriales</taxon>
        <taxon>Oscillospiraceae</taxon>
        <taxon>Ruminiclostridium</taxon>
    </lineage>
</organism>
<dbReference type="Pfam" id="PF02441">
    <property type="entry name" value="Flavoprotein"/>
    <property type="match status" value="1"/>
</dbReference>
<feature type="domain" description="DNA/pantothenate metabolism flavoprotein C-terminal" evidence="6">
    <location>
        <begin position="187"/>
        <end position="393"/>
    </location>
</feature>
<gene>
    <name evidence="3" type="primary">coaBC</name>
    <name evidence="7" type="ORF">LY28_03176</name>
</gene>
<feature type="binding site" evidence="3">
    <location>
        <position position="323"/>
    </location>
    <ligand>
        <name>CTP</name>
        <dbReference type="ChEBI" id="CHEBI:37563"/>
    </ligand>
</feature>
<dbReference type="Proteomes" id="UP000248132">
    <property type="component" value="Unassembled WGS sequence"/>
</dbReference>
<comment type="caution">
    <text evidence="7">The sequence shown here is derived from an EMBL/GenBank/DDBJ whole genome shotgun (WGS) entry which is preliminary data.</text>
</comment>
<dbReference type="InterPro" id="IPR003382">
    <property type="entry name" value="Flavoprotein"/>
</dbReference>
<dbReference type="RefSeq" id="WP_110463146.1">
    <property type="nucleotide sequence ID" value="NZ_QKMR01000023.1"/>
</dbReference>
<comment type="cofactor">
    <cofactor evidence="3">
        <name>Mg(2+)</name>
        <dbReference type="ChEBI" id="CHEBI:18420"/>
    </cofactor>
</comment>
<comment type="caution">
    <text evidence="3">Lacks conserved residue(s) required for the propagation of feature annotation.</text>
</comment>
<evidence type="ECO:0000259" key="5">
    <source>
        <dbReference type="Pfam" id="PF02441"/>
    </source>
</evidence>
<proteinExistence type="inferred from homology"/>
<dbReference type="InterPro" id="IPR036551">
    <property type="entry name" value="Flavin_trans-like"/>
</dbReference>
<dbReference type="NCBIfam" id="TIGR00521">
    <property type="entry name" value="coaBC_dfp"/>
    <property type="match status" value="1"/>
</dbReference>
<accession>A0A318Y2P0</accession>
<dbReference type="Gene3D" id="3.40.50.1950">
    <property type="entry name" value="Flavin prenyltransferase-like"/>
    <property type="match status" value="1"/>
</dbReference>
<dbReference type="Pfam" id="PF04127">
    <property type="entry name" value="DFP"/>
    <property type="match status" value="1"/>
</dbReference>
<feature type="binding site" evidence="3">
    <location>
        <position position="337"/>
    </location>
    <ligand>
        <name>CTP</name>
        <dbReference type="ChEBI" id="CHEBI:37563"/>
    </ligand>
</feature>
<reference evidence="7 8" key="1">
    <citation type="submission" date="2018-06" db="EMBL/GenBank/DDBJ databases">
        <title>Genomic Encyclopedia of Type Strains, Phase I: the one thousand microbial genomes (KMG-I) project.</title>
        <authorList>
            <person name="Kyrpides N."/>
        </authorList>
    </citation>
    <scope>NUCLEOTIDE SEQUENCE [LARGE SCALE GENOMIC DNA]</scope>
    <source>
        <strain evidence="7 8">DSM 19573</strain>
    </source>
</reference>
<keyword evidence="8" id="KW-1185">Reference proteome</keyword>
<evidence type="ECO:0000259" key="6">
    <source>
        <dbReference type="Pfam" id="PF04127"/>
    </source>
</evidence>
<evidence type="ECO:0000313" key="8">
    <source>
        <dbReference type="Proteomes" id="UP000248132"/>
    </source>
</evidence>
<evidence type="ECO:0000256" key="2">
    <source>
        <dbReference type="ARBA" id="ARBA00023239"/>
    </source>
</evidence>
<comment type="catalytic activity">
    <reaction evidence="3 4">
        <text>N-[(R)-4-phosphopantothenoyl]-L-cysteine + H(+) = (R)-4'-phosphopantetheine + CO2</text>
        <dbReference type="Rhea" id="RHEA:16793"/>
        <dbReference type="ChEBI" id="CHEBI:15378"/>
        <dbReference type="ChEBI" id="CHEBI:16526"/>
        <dbReference type="ChEBI" id="CHEBI:59458"/>
        <dbReference type="ChEBI" id="CHEBI:61723"/>
        <dbReference type="EC" id="4.1.1.36"/>
    </reaction>
</comment>
<comment type="catalytic activity">
    <reaction evidence="3 4">
        <text>(R)-4'-phosphopantothenate + L-cysteine + CTP = N-[(R)-4-phosphopantothenoyl]-L-cysteine + CMP + diphosphate + H(+)</text>
        <dbReference type="Rhea" id="RHEA:19397"/>
        <dbReference type="ChEBI" id="CHEBI:10986"/>
        <dbReference type="ChEBI" id="CHEBI:15378"/>
        <dbReference type="ChEBI" id="CHEBI:33019"/>
        <dbReference type="ChEBI" id="CHEBI:35235"/>
        <dbReference type="ChEBI" id="CHEBI:37563"/>
        <dbReference type="ChEBI" id="CHEBI:59458"/>
        <dbReference type="ChEBI" id="CHEBI:60377"/>
        <dbReference type="EC" id="6.3.2.5"/>
    </reaction>
</comment>
<comment type="similarity">
    <text evidence="3 4">In the N-terminal section; belongs to the HFCD (homo-oligomeric flavin containing Cys decarboxylase) superfamily.</text>
</comment>
<feature type="binding site" evidence="3">
    <location>
        <position position="288"/>
    </location>
    <ligand>
        <name>CTP</name>
        <dbReference type="ChEBI" id="CHEBI:37563"/>
    </ligand>
</feature>
<keyword evidence="1 3" id="KW-0210">Decarboxylase</keyword>
<evidence type="ECO:0000313" key="7">
    <source>
        <dbReference type="EMBL" id="PYG85756.1"/>
    </source>
</evidence>
<dbReference type="EC" id="4.1.1.36" evidence="3"/>
<keyword evidence="2 3" id="KW-0456">Lyase</keyword>
<dbReference type="PANTHER" id="PTHR14359">
    <property type="entry name" value="HOMO-OLIGOMERIC FLAVIN CONTAINING CYS DECARBOXYLASE FAMILY"/>
    <property type="match status" value="1"/>
</dbReference>
<feature type="active site" description="Proton donor" evidence="3">
    <location>
        <position position="157"/>
    </location>
</feature>
<dbReference type="SUPFAM" id="SSF102645">
    <property type="entry name" value="CoaB-like"/>
    <property type="match status" value="1"/>
</dbReference>
<dbReference type="InterPro" id="IPR035929">
    <property type="entry name" value="CoaB-like_sf"/>
</dbReference>
<feature type="domain" description="Flavoprotein" evidence="5">
    <location>
        <begin position="5"/>
        <end position="163"/>
    </location>
</feature>
<comment type="pathway">
    <text evidence="3 4">Cofactor biosynthesis; coenzyme A biosynthesis; CoA from (R)-pantothenate: step 2/5.</text>
</comment>
<dbReference type="GO" id="GO:0046872">
    <property type="term" value="F:metal ion binding"/>
    <property type="evidence" value="ECO:0007669"/>
    <property type="project" value="UniProtKB-KW"/>
</dbReference>
<keyword evidence="3" id="KW-0460">Magnesium</keyword>
<dbReference type="EMBL" id="QKMR01000023">
    <property type="protein sequence ID" value="PYG85756.1"/>
    <property type="molecule type" value="Genomic_DNA"/>
</dbReference>
<dbReference type="GO" id="GO:0004633">
    <property type="term" value="F:phosphopantothenoylcysteine decarboxylase activity"/>
    <property type="evidence" value="ECO:0007669"/>
    <property type="project" value="UniProtKB-UniRule"/>
</dbReference>
<feature type="binding site" evidence="3">
    <location>
        <position position="341"/>
    </location>
    <ligand>
        <name>CTP</name>
        <dbReference type="ChEBI" id="CHEBI:37563"/>
    </ligand>
</feature>
<dbReference type="GO" id="GO:0015941">
    <property type="term" value="P:pantothenate catabolic process"/>
    <property type="evidence" value="ECO:0007669"/>
    <property type="project" value="InterPro"/>
</dbReference>
<evidence type="ECO:0000256" key="1">
    <source>
        <dbReference type="ARBA" id="ARBA00022793"/>
    </source>
</evidence>
<comment type="function">
    <text evidence="4">Catalyzes two steps in the biosynthesis of coenzyme A. In the first step cysteine is conjugated to 4'-phosphopantothenate to form 4-phosphopantothenoylcysteine, in the latter compound is decarboxylated to form 4'-phosphopantotheine.</text>
</comment>
<keyword evidence="3 4" id="KW-0285">Flavoprotein</keyword>
<comment type="cofactor">
    <cofactor evidence="3">
        <name>FMN</name>
        <dbReference type="ChEBI" id="CHEBI:58210"/>
    </cofactor>
    <text evidence="3">Binds 1 FMN per subunit.</text>
</comment>
<comment type="pathway">
    <text evidence="3 4">Cofactor biosynthesis; coenzyme A biosynthesis; CoA from (R)-pantothenate: step 3/5.</text>
</comment>
<dbReference type="PANTHER" id="PTHR14359:SF6">
    <property type="entry name" value="PHOSPHOPANTOTHENOYLCYSTEINE DECARBOXYLASE"/>
    <property type="match status" value="1"/>
</dbReference>
<comment type="function">
    <text evidence="3">Catalyzes two sequential steps in the biosynthesis of coenzyme A. In the first step cysteine is conjugated to 4'-phosphopantothenate to form 4-phosphopantothenoylcysteine. In the second step the latter compound is decarboxylated to form 4'-phosphopantotheine.</text>
</comment>
<dbReference type="Gene3D" id="3.40.50.10300">
    <property type="entry name" value="CoaB-like"/>
    <property type="match status" value="1"/>
</dbReference>
<feature type="binding site" evidence="3">
    <location>
        <position position="278"/>
    </location>
    <ligand>
        <name>CTP</name>
        <dbReference type="ChEBI" id="CHEBI:37563"/>
    </ligand>
</feature>
<dbReference type="GO" id="GO:0015937">
    <property type="term" value="P:coenzyme A biosynthetic process"/>
    <property type="evidence" value="ECO:0007669"/>
    <property type="project" value="UniProtKB-UniRule"/>
</dbReference>
<feature type="region of interest" description="Phosphopantothenate--cysteine ligase" evidence="3">
    <location>
        <begin position="190"/>
        <end position="405"/>
    </location>
</feature>
<sequence length="405" mass="44312">MLNGKTVILGVTGSIAAYKMANAASLLKKQHCDVHVIMTENSTNFINPVTFETLTNNKCLVDTFDRSFQYNVEHVSLAKKADLMLIAPATANVIAKLANGLADDMLTTTALACTCKKIIAPAMNTNMYQNMIVQNNIQKLMDYGFTIIPPVTGMLACGDIGTGKMADESLLLDYIMSELAYKKDMLGLRLLITAGPTQESIDPVRYITNHSSGKMGYALAKIAMLRGAEVTLISGRTCLTPPPLINVVDVVSAEDMYNAVISRLKDQDIVIKAAAVADYCPVKASSEKIKKSTADMNIELKKTSDILKKIGELRGEKQYICGFSMETSNLIQNSKEKLFSKNIDMIVANNLKEPGAGFSTDTNVVTIITEDKEIPLQLMSKDMAAEQILTNILVERERKDSKMLL</sequence>
<protein>
    <recommendedName>
        <fullName evidence="3">Coenzyme A biosynthesis bifunctional protein CoaBC</fullName>
    </recommendedName>
    <alternativeName>
        <fullName evidence="3">DNA/pantothenate metabolism flavoprotein</fullName>
    </alternativeName>
    <alternativeName>
        <fullName evidence="3">Phosphopantothenoylcysteine synthetase/decarboxylase</fullName>
        <shortName evidence="3">PPCS-PPCDC</shortName>
    </alternativeName>
    <domain>
        <recommendedName>
            <fullName evidence="3">Phosphopantothenoylcysteine decarboxylase</fullName>
            <shortName evidence="3">PPC decarboxylase</shortName>
            <shortName evidence="3">PPC-DC</shortName>
            <ecNumber evidence="3">4.1.1.36</ecNumber>
        </recommendedName>
        <alternativeName>
            <fullName evidence="3">CoaC</fullName>
        </alternativeName>
    </domain>
    <domain>
        <recommendedName>
            <fullName evidence="3">Phosphopantothenate--cysteine ligase</fullName>
            <ecNumber evidence="3">6.3.2.5</ecNumber>
        </recommendedName>
        <alternativeName>
            <fullName evidence="3">CoaB</fullName>
        </alternativeName>
        <alternativeName>
            <fullName evidence="3">Phosphopantothenoylcysteine synthetase</fullName>
            <shortName evidence="3">PPC synthetase</shortName>
            <shortName evidence="3">PPC-S</shortName>
        </alternativeName>
    </domain>
</protein>
<keyword evidence="3 4" id="KW-0436">Ligase</keyword>
<keyword evidence="3 4" id="KW-0288">FMN</keyword>
<dbReference type="EC" id="6.3.2.5" evidence="3"/>
<dbReference type="UniPathway" id="UPA00241">
    <property type="reaction ID" value="UER00353"/>
</dbReference>
<feature type="region of interest" description="Phosphopantothenoylcysteine decarboxylase" evidence="3">
    <location>
        <begin position="1"/>
        <end position="189"/>
    </location>
</feature>
<dbReference type="InterPro" id="IPR005252">
    <property type="entry name" value="CoaBC"/>
</dbReference>
<dbReference type="SUPFAM" id="SSF52507">
    <property type="entry name" value="Homo-oligomeric flavin-containing Cys decarboxylases, HFCD"/>
    <property type="match status" value="1"/>
</dbReference>